<dbReference type="GO" id="GO:0003676">
    <property type="term" value="F:nucleic acid binding"/>
    <property type="evidence" value="ECO:0007669"/>
    <property type="project" value="InterPro"/>
</dbReference>
<feature type="non-terminal residue" evidence="1">
    <location>
        <position position="1"/>
    </location>
</feature>
<gene>
    <name evidence="1" type="ORF">TNIN_345581</name>
</gene>
<dbReference type="EMBL" id="BMAV01011878">
    <property type="protein sequence ID" value="GFY58035.1"/>
    <property type="molecule type" value="Genomic_DNA"/>
</dbReference>
<proteinExistence type="predicted"/>
<dbReference type="AlphaFoldDB" id="A0A8X7C6Z1"/>
<dbReference type="OrthoDB" id="4843387at2759"/>
<protein>
    <submittedName>
        <fullName evidence="1">Uncharacterized protein</fullName>
    </submittedName>
</protein>
<sequence>GQVILVPILERGGTIRTKVCERDRYGRGVMVWASYMTKQRFTSLTEKALHRNEIILDNVRIYRGAVGPNFLFMGDKARLHRSIEVSDTLQRENILRMQWTTYSCLNTLKGKKVLLGGVLHEPPFPPYRARLKTT</sequence>
<comment type="caution">
    <text evidence="1">The sequence shown here is derived from an EMBL/GenBank/DDBJ whole genome shotgun (WGS) entry which is preliminary data.</text>
</comment>
<dbReference type="Gene3D" id="3.30.420.10">
    <property type="entry name" value="Ribonuclease H-like superfamily/Ribonuclease H"/>
    <property type="match status" value="1"/>
</dbReference>
<reference evidence="1" key="1">
    <citation type="submission" date="2020-08" db="EMBL/GenBank/DDBJ databases">
        <title>Multicomponent nature underlies the extraordinary mechanical properties of spider dragline silk.</title>
        <authorList>
            <person name="Kono N."/>
            <person name="Nakamura H."/>
            <person name="Mori M."/>
            <person name="Yoshida Y."/>
            <person name="Ohtoshi R."/>
            <person name="Malay A.D."/>
            <person name="Moran D.A.P."/>
            <person name="Tomita M."/>
            <person name="Numata K."/>
            <person name="Arakawa K."/>
        </authorList>
    </citation>
    <scope>NUCLEOTIDE SEQUENCE</scope>
</reference>
<organism evidence="1 2">
    <name type="scientific">Trichonephila inaurata madagascariensis</name>
    <dbReference type="NCBI Taxonomy" id="2747483"/>
    <lineage>
        <taxon>Eukaryota</taxon>
        <taxon>Metazoa</taxon>
        <taxon>Ecdysozoa</taxon>
        <taxon>Arthropoda</taxon>
        <taxon>Chelicerata</taxon>
        <taxon>Arachnida</taxon>
        <taxon>Araneae</taxon>
        <taxon>Araneomorphae</taxon>
        <taxon>Entelegynae</taxon>
        <taxon>Araneoidea</taxon>
        <taxon>Nephilidae</taxon>
        <taxon>Trichonephila</taxon>
        <taxon>Trichonephila inaurata</taxon>
    </lineage>
</organism>
<dbReference type="Proteomes" id="UP000886998">
    <property type="component" value="Unassembled WGS sequence"/>
</dbReference>
<evidence type="ECO:0000313" key="1">
    <source>
        <dbReference type="EMBL" id="GFY58035.1"/>
    </source>
</evidence>
<accession>A0A8X7C6Z1</accession>
<dbReference type="InterPro" id="IPR036397">
    <property type="entry name" value="RNaseH_sf"/>
</dbReference>
<evidence type="ECO:0000313" key="2">
    <source>
        <dbReference type="Proteomes" id="UP000886998"/>
    </source>
</evidence>
<name>A0A8X7C6Z1_9ARAC</name>
<keyword evidence="2" id="KW-1185">Reference proteome</keyword>